<dbReference type="EMBL" id="KZ084092">
    <property type="protein sequence ID" value="OSD05843.1"/>
    <property type="molecule type" value="Genomic_DNA"/>
</dbReference>
<reference evidence="7 8" key="1">
    <citation type="journal article" date="2015" name="Biotechnol. Biofuels">
        <title>Enhanced degradation of softwood versus hardwood by the white-rot fungus Pycnoporus coccineus.</title>
        <authorList>
            <person name="Couturier M."/>
            <person name="Navarro D."/>
            <person name="Chevret D."/>
            <person name="Henrissat B."/>
            <person name="Piumi F."/>
            <person name="Ruiz-Duenas F.J."/>
            <person name="Martinez A.T."/>
            <person name="Grigoriev I.V."/>
            <person name="Riley R."/>
            <person name="Lipzen A."/>
            <person name="Berrin J.G."/>
            <person name="Master E.R."/>
            <person name="Rosso M.N."/>
        </authorList>
    </citation>
    <scope>NUCLEOTIDE SEQUENCE [LARGE SCALE GENOMIC DNA]</scope>
    <source>
        <strain evidence="7 8">BRFM310</strain>
    </source>
</reference>
<dbReference type="PROSITE" id="PS00062">
    <property type="entry name" value="ALDOKETO_REDUCTASE_2"/>
    <property type="match status" value="1"/>
</dbReference>
<keyword evidence="8" id="KW-1185">Reference proteome</keyword>
<dbReference type="InterPro" id="IPR020471">
    <property type="entry name" value="AKR"/>
</dbReference>
<dbReference type="FunFam" id="3.20.20.100:FF:000002">
    <property type="entry name" value="2,5-diketo-D-gluconic acid reductase A"/>
    <property type="match status" value="1"/>
</dbReference>
<gene>
    <name evidence="7" type="ORF">PYCCODRAFT_1361819</name>
</gene>
<protein>
    <submittedName>
        <fullName evidence="7">Aldo/keto reductase</fullName>
    </submittedName>
</protein>
<name>A0A1Y2IYT8_TRAC3</name>
<dbReference type="PANTHER" id="PTHR43827">
    <property type="entry name" value="2,5-DIKETO-D-GLUCONIC ACID REDUCTASE"/>
    <property type="match status" value="1"/>
</dbReference>
<evidence type="ECO:0000256" key="5">
    <source>
        <dbReference type="PIRSR" id="PIRSR000097-3"/>
    </source>
</evidence>
<dbReference type="GO" id="GO:0016616">
    <property type="term" value="F:oxidoreductase activity, acting on the CH-OH group of donors, NAD or NADP as acceptor"/>
    <property type="evidence" value="ECO:0007669"/>
    <property type="project" value="UniProtKB-ARBA"/>
</dbReference>
<sequence>MQNTYVCPRFKLNNGNIMPAIGAGCWLGSAGEDEHVTAMVETALDLGYRHIDTVGFNSSSGNEESVGRALKKTSIPRVDIFLTTKLDQKDHSRVLEALDTSLAKLGVEYVDLYLMHWPMAFNESDRTLQPGESPTFVETWKEMEKLLATGKAKAIGVSNFSVQTLSVLLAQATVVPAVNQVELHPCLPQHDLLAFCAERGILLTAYTPLGKHKFADDPTIRSIAEAHGPETTLAQVLLSWGVQRGTAVIPKSLDPSRLRQNLRLIELNASEMDALNSLHKKPGMHRSMCSFHSQTLGGSCFGWTYKQLGWEMIAGGIHL</sequence>
<dbReference type="STRING" id="1353009.A0A1Y2IYT8"/>
<keyword evidence="2" id="KW-0521">NADP</keyword>
<comment type="similarity">
    <text evidence="1">Belongs to the aldo/keto reductase family.</text>
</comment>
<evidence type="ECO:0000256" key="2">
    <source>
        <dbReference type="ARBA" id="ARBA00022857"/>
    </source>
</evidence>
<evidence type="ECO:0000259" key="6">
    <source>
        <dbReference type="Pfam" id="PF00248"/>
    </source>
</evidence>
<dbReference type="CDD" id="cd19071">
    <property type="entry name" value="AKR_AKR1-5-like"/>
    <property type="match status" value="1"/>
</dbReference>
<dbReference type="PANTHER" id="PTHR43827:SF3">
    <property type="entry name" value="NADP-DEPENDENT OXIDOREDUCTASE DOMAIN-CONTAINING PROTEIN"/>
    <property type="match status" value="1"/>
</dbReference>
<evidence type="ECO:0000313" key="7">
    <source>
        <dbReference type="EMBL" id="OSD05843.1"/>
    </source>
</evidence>
<dbReference type="SUPFAM" id="SSF51430">
    <property type="entry name" value="NAD(P)-linked oxidoreductase"/>
    <property type="match status" value="1"/>
</dbReference>
<accession>A0A1Y2IYT8</accession>
<dbReference type="Proteomes" id="UP000193067">
    <property type="component" value="Unassembled WGS sequence"/>
</dbReference>
<dbReference type="PRINTS" id="PR00069">
    <property type="entry name" value="ALDKETRDTASE"/>
</dbReference>
<feature type="domain" description="NADP-dependent oxidoreductase" evidence="6">
    <location>
        <begin position="21"/>
        <end position="278"/>
    </location>
</feature>
<keyword evidence="3" id="KW-0560">Oxidoreductase</keyword>
<dbReference type="InterPro" id="IPR018170">
    <property type="entry name" value="Aldo/ket_reductase_CS"/>
</dbReference>
<evidence type="ECO:0000256" key="3">
    <source>
        <dbReference type="ARBA" id="ARBA00023002"/>
    </source>
</evidence>
<proteinExistence type="inferred from homology"/>
<dbReference type="Gene3D" id="3.20.20.100">
    <property type="entry name" value="NADP-dependent oxidoreductase domain"/>
    <property type="match status" value="1"/>
</dbReference>
<evidence type="ECO:0000256" key="4">
    <source>
        <dbReference type="PIRSR" id="PIRSR000097-2"/>
    </source>
</evidence>
<dbReference type="PIRSF" id="PIRSF000097">
    <property type="entry name" value="AKR"/>
    <property type="match status" value="1"/>
</dbReference>
<feature type="binding site" evidence="4">
    <location>
        <position position="116"/>
    </location>
    <ligand>
        <name>substrate</name>
    </ligand>
</feature>
<dbReference type="OrthoDB" id="5945798at2759"/>
<evidence type="ECO:0000313" key="8">
    <source>
        <dbReference type="Proteomes" id="UP000193067"/>
    </source>
</evidence>
<evidence type="ECO:0000256" key="1">
    <source>
        <dbReference type="ARBA" id="ARBA00007905"/>
    </source>
</evidence>
<dbReference type="AlphaFoldDB" id="A0A1Y2IYT8"/>
<dbReference type="Pfam" id="PF00248">
    <property type="entry name" value="Aldo_ket_red"/>
    <property type="match status" value="1"/>
</dbReference>
<dbReference type="InterPro" id="IPR023210">
    <property type="entry name" value="NADP_OxRdtase_dom"/>
</dbReference>
<organism evidence="7 8">
    <name type="scientific">Trametes coccinea (strain BRFM310)</name>
    <name type="common">Pycnoporus coccineus</name>
    <dbReference type="NCBI Taxonomy" id="1353009"/>
    <lineage>
        <taxon>Eukaryota</taxon>
        <taxon>Fungi</taxon>
        <taxon>Dikarya</taxon>
        <taxon>Basidiomycota</taxon>
        <taxon>Agaricomycotina</taxon>
        <taxon>Agaricomycetes</taxon>
        <taxon>Polyporales</taxon>
        <taxon>Polyporaceae</taxon>
        <taxon>Trametes</taxon>
    </lineage>
</organism>
<feature type="site" description="Lowers pKa of active site Tyr" evidence="5">
    <location>
        <position position="85"/>
    </location>
</feature>
<dbReference type="InterPro" id="IPR036812">
    <property type="entry name" value="NAD(P)_OxRdtase_dom_sf"/>
</dbReference>